<proteinExistence type="predicted"/>
<evidence type="ECO:0000313" key="2">
    <source>
        <dbReference type="Proteomes" id="UP000287394"/>
    </source>
</evidence>
<dbReference type="RefSeq" id="WP_119321571.1">
    <property type="nucleotide sequence ID" value="NZ_AP025739.1"/>
</dbReference>
<dbReference type="AlphaFoldDB" id="A0A402CW44"/>
<dbReference type="EMBL" id="AP025739">
    <property type="protein sequence ID" value="BDI34016.1"/>
    <property type="molecule type" value="Genomic_DNA"/>
</dbReference>
<evidence type="ECO:0000313" key="1">
    <source>
        <dbReference type="EMBL" id="BDI34016.1"/>
    </source>
</evidence>
<protein>
    <submittedName>
        <fullName evidence="1">Uncharacterized protein</fullName>
    </submittedName>
</protein>
<dbReference type="Pfam" id="PF14235">
    <property type="entry name" value="DUF4337"/>
    <property type="match status" value="1"/>
</dbReference>
<dbReference type="OrthoDB" id="9806096at2"/>
<dbReference type="InterPro" id="IPR025570">
    <property type="entry name" value="DUF4337"/>
</dbReference>
<sequence length="204" mass="22529">MPEEIELPMDEVREKVHELHNEHAEKKREEGEEHEKSWTRLVALSTAILAAIAAVGALESGFLVNESLLQKNEQIGKLTQASDQWNYYQAEGLKSLIYQTAAQRLPVGSPATAQDQAQADHYQQKQAGIKADAEKLIKEAETSSTMSERYLARHHIFAFSVSLCQIAIALSAVAALTKRRRVWFIGLAAGAAGAGMLIYGFLRP</sequence>
<gene>
    <name evidence="1" type="ORF">CCAX7_60670</name>
</gene>
<dbReference type="KEGG" id="ccot:CCAX7_60670"/>
<accession>A0A402CW44</accession>
<keyword evidence="2" id="KW-1185">Reference proteome</keyword>
<organism evidence="1 2">
    <name type="scientific">Capsulimonas corticalis</name>
    <dbReference type="NCBI Taxonomy" id="2219043"/>
    <lineage>
        <taxon>Bacteria</taxon>
        <taxon>Bacillati</taxon>
        <taxon>Armatimonadota</taxon>
        <taxon>Armatimonadia</taxon>
        <taxon>Capsulimonadales</taxon>
        <taxon>Capsulimonadaceae</taxon>
        <taxon>Capsulimonas</taxon>
    </lineage>
</organism>
<name>A0A402CW44_9BACT</name>
<dbReference type="Proteomes" id="UP000287394">
    <property type="component" value="Chromosome"/>
</dbReference>
<reference evidence="1 2" key="1">
    <citation type="journal article" date="2019" name="Int. J. Syst. Evol. Microbiol.">
        <title>Capsulimonas corticalis gen. nov., sp. nov., an aerobic capsulated bacterium, of a novel bacterial order, Capsulimonadales ord. nov., of the class Armatimonadia of the phylum Armatimonadetes.</title>
        <authorList>
            <person name="Li J."/>
            <person name="Kudo C."/>
            <person name="Tonouchi A."/>
        </authorList>
    </citation>
    <scope>NUCLEOTIDE SEQUENCE [LARGE SCALE GENOMIC DNA]</scope>
    <source>
        <strain evidence="1 2">AX-7</strain>
    </source>
</reference>